<organism evidence="2 3">
    <name type="scientific">Anopheles maculatus</name>
    <dbReference type="NCBI Taxonomy" id="74869"/>
    <lineage>
        <taxon>Eukaryota</taxon>
        <taxon>Metazoa</taxon>
        <taxon>Ecdysozoa</taxon>
        <taxon>Arthropoda</taxon>
        <taxon>Hexapoda</taxon>
        <taxon>Insecta</taxon>
        <taxon>Pterygota</taxon>
        <taxon>Neoptera</taxon>
        <taxon>Endopterygota</taxon>
        <taxon>Diptera</taxon>
        <taxon>Nematocera</taxon>
        <taxon>Culicoidea</taxon>
        <taxon>Culicidae</taxon>
        <taxon>Anophelinae</taxon>
        <taxon>Anopheles</taxon>
        <taxon>Anopheles maculatus group</taxon>
    </lineage>
</organism>
<feature type="region of interest" description="Disordered" evidence="1">
    <location>
        <begin position="1"/>
        <end position="45"/>
    </location>
</feature>
<dbReference type="EnsemblMetazoa" id="AMAM013710-RA">
    <property type="protein sequence ID" value="AMAM013710-PA"/>
    <property type="gene ID" value="AMAM013710"/>
</dbReference>
<proteinExistence type="predicted"/>
<feature type="region of interest" description="Disordered" evidence="1">
    <location>
        <begin position="69"/>
        <end position="90"/>
    </location>
</feature>
<dbReference type="Proteomes" id="UP000075901">
    <property type="component" value="Unassembled WGS sequence"/>
</dbReference>
<sequence length="129" mass="14178">MVDDAPAEADVDETGTSPTTDEVDTAEDPPEDEVDDETSELPLPFALPPDLLVEKEYISASVILASENHYNHHHHQPTTNTADGPSSIPLHTDATTTEIYSLRTQVFFLDSVYVNRSRARSCARFGFAC</sequence>
<evidence type="ECO:0000256" key="1">
    <source>
        <dbReference type="SAM" id="MobiDB-lite"/>
    </source>
</evidence>
<keyword evidence="3" id="KW-1185">Reference proteome</keyword>
<evidence type="ECO:0000313" key="3">
    <source>
        <dbReference type="Proteomes" id="UP000075901"/>
    </source>
</evidence>
<protein>
    <submittedName>
        <fullName evidence="2">Uncharacterized protein</fullName>
    </submittedName>
</protein>
<name>A0A182SUJ3_9DIPT</name>
<accession>A0A182SUJ3</accession>
<evidence type="ECO:0000313" key="2">
    <source>
        <dbReference type="EnsemblMetazoa" id="AMAM013710-PA"/>
    </source>
</evidence>
<feature type="compositionally biased region" description="Acidic residues" evidence="1">
    <location>
        <begin position="1"/>
        <end position="13"/>
    </location>
</feature>
<dbReference type="VEuPathDB" id="VectorBase:AMAM013710"/>
<feature type="compositionally biased region" description="Acidic residues" evidence="1">
    <location>
        <begin position="21"/>
        <end position="39"/>
    </location>
</feature>
<dbReference type="AlphaFoldDB" id="A0A182SUJ3"/>
<reference evidence="3" key="1">
    <citation type="submission" date="2013-09" db="EMBL/GenBank/DDBJ databases">
        <title>The Genome Sequence of Anopheles maculatus species B.</title>
        <authorList>
            <consortium name="The Broad Institute Genomics Platform"/>
            <person name="Neafsey D.E."/>
            <person name="Besansky N."/>
            <person name="Howell P."/>
            <person name="Walton C."/>
            <person name="Young S.K."/>
            <person name="Zeng Q."/>
            <person name="Gargeya S."/>
            <person name="Fitzgerald M."/>
            <person name="Haas B."/>
            <person name="Abouelleil A."/>
            <person name="Allen A.W."/>
            <person name="Alvarado L."/>
            <person name="Arachchi H.M."/>
            <person name="Berlin A.M."/>
            <person name="Chapman S.B."/>
            <person name="Gainer-Dewar J."/>
            <person name="Goldberg J."/>
            <person name="Griggs A."/>
            <person name="Gujja S."/>
            <person name="Hansen M."/>
            <person name="Howarth C."/>
            <person name="Imamovic A."/>
            <person name="Ireland A."/>
            <person name="Larimer J."/>
            <person name="McCowan C."/>
            <person name="Murphy C."/>
            <person name="Pearson M."/>
            <person name="Poon T.W."/>
            <person name="Priest M."/>
            <person name="Roberts A."/>
            <person name="Saif S."/>
            <person name="Shea T."/>
            <person name="Sisk P."/>
            <person name="Sykes S."/>
            <person name="Wortman J."/>
            <person name="Nusbaum C."/>
            <person name="Birren B."/>
        </authorList>
    </citation>
    <scope>NUCLEOTIDE SEQUENCE [LARGE SCALE GENOMIC DNA]</scope>
    <source>
        <strain evidence="3">maculatus3</strain>
    </source>
</reference>
<reference evidence="2" key="2">
    <citation type="submission" date="2020-05" db="UniProtKB">
        <authorList>
            <consortium name="EnsemblMetazoa"/>
        </authorList>
    </citation>
    <scope>IDENTIFICATION</scope>
    <source>
        <strain evidence="2">maculatus3</strain>
    </source>
</reference>